<evidence type="ECO:0000313" key="3">
    <source>
        <dbReference type="Proteomes" id="UP001596222"/>
    </source>
</evidence>
<dbReference type="PANTHER" id="PTHR47432:SF1">
    <property type="entry name" value="CELL WALL ASSEMBLY REGULATOR SMI1"/>
    <property type="match status" value="1"/>
</dbReference>
<comment type="caution">
    <text evidence="2">The sequence shown here is derived from an EMBL/GenBank/DDBJ whole genome shotgun (WGS) entry which is preliminary data.</text>
</comment>
<dbReference type="InterPro" id="IPR037883">
    <property type="entry name" value="Knr4/Smi1-like_sf"/>
</dbReference>
<dbReference type="EMBL" id="JBHSKJ010000029">
    <property type="protein sequence ID" value="MFC5149662.1"/>
    <property type="molecule type" value="Genomic_DNA"/>
</dbReference>
<proteinExistence type="predicted"/>
<reference evidence="3" key="1">
    <citation type="journal article" date="2019" name="Int. J. Syst. Evol. Microbiol.">
        <title>The Global Catalogue of Microorganisms (GCM) 10K type strain sequencing project: providing services to taxonomists for standard genome sequencing and annotation.</title>
        <authorList>
            <consortium name="The Broad Institute Genomics Platform"/>
            <consortium name="The Broad Institute Genome Sequencing Center for Infectious Disease"/>
            <person name="Wu L."/>
            <person name="Ma J."/>
        </authorList>
    </citation>
    <scope>NUCLEOTIDE SEQUENCE [LARGE SCALE GENOMIC DNA]</scope>
    <source>
        <strain evidence="3">CGMCC 4.1641</strain>
    </source>
</reference>
<keyword evidence="3" id="KW-1185">Reference proteome</keyword>
<evidence type="ECO:0000259" key="1">
    <source>
        <dbReference type="SMART" id="SM00860"/>
    </source>
</evidence>
<feature type="domain" description="Knr4/Smi1-like" evidence="1">
    <location>
        <begin position="170"/>
        <end position="317"/>
    </location>
</feature>
<dbReference type="PANTHER" id="PTHR47432">
    <property type="entry name" value="CELL WALL ASSEMBLY REGULATOR SMI1"/>
    <property type="match status" value="1"/>
</dbReference>
<dbReference type="SMART" id="SM00860">
    <property type="entry name" value="SMI1_KNR4"/>
    <property type="match status" value="1"/>
</dbReference>
<accession>A0ABW0A880</accession>
<organism evidence="2 3">
    <name type="scientific">Streptomyces aureoversilis</name>
    <dbReference type="NCBI Taxonomy" id="67277"/>
    <lineage>
        <taxon>Bacteria</taxon>
        <taxon>Bacillati</taxon>
        <taxon>Actinomycetota</taxon>
        <taxon>Actinomycetes</taxon>
        <taxon>Kitasatosporales</taxon>
        <taxon>Streptomycetaceae</taxon>
        <taxon>Streptomyces</taxon>
    </lineage>
</organism>
<dbReference type="RefSeq" id="WP_382050456.1">
    <property type="nucleotide sequence ID" value="NZ_JBHSKJ010000029.1"/>
</dbReference>
<dbReference type="SUPFAM" id="SSF160631">
    <property type="entry name" value="SMI1/KNR4-like"/>
    <property type="match status" value="1"/>
</dbReference>
<protein>
    <submittedName>
        <fullName evidence="2">SMI1/KNR4 family protein</fullName>
    </submittedName>
</protein>
<dbReference type="Pfam" id="PF09346">
    <property type="entry name" value="SMI1_KNR4"/>
    <property type="match status" value="1"/>
</dbReference>
<evidence type="ECO:0000313" key="2">
    <source>
        <dbReference type="EMBL" id="MFC5149662.1"/>
    </source>
</evidence>
<dbReference type="Proteomes" id="UP001596222">
    <property type="component" value="Unassembled WGS sequence"/>
</dbReference>
<sequence>MVDQRTSLPPIHDFATWEPVLRLLRAGDAAGQAARSVRVAGSIGRGGWSLPLQRRMPPPGRAAQAEDMRDEFDAVKRVQHALANAGVDDISFTAEISPAGQVALRLLGPSPAVEPGIGTPHPGTLILVEGALPEPCRRLPEPAPGAVPAPSADPELLERTLRERLPGAIGATEAEIAAAEARLGVPLPDELKALYRVTRARWEDWGDDHEAAQRESTAVGCELFALDDLYIADASSRHCRWEFAAMEAVVTPPDAAVQGLVGSPGWIAFGDNGGGDRLAVDLTPGPHGHTGQIIMVGHEENIGASLVADSLTDLVLDRLSKRRGGSGGERPPAVAHVNIRSLPSVEAAAHPGLEVLSIGVWDEAPLGLAPVMGLPRLRTLVAYPGTLADPLEIAGLTGLEYLELGPQEWRVLLDAGAVPRSLSAAAIKVHGNPDPLPVVAVANELLALWDRPRIIQTVLEGSLGAVP</sequence>
<dbReference type="InterPro" id="IPR018958">
    <property type="entry name" value="Knr4/Smi1-like_dom"/>
</dbReference>
<dbReference type="InterPro" id="IPR051873">
    <property type="entry name" value="KNR4/SMI1_regulator"/>
</dbReference>
<name>A0ABW0A880_9ACTN</name>
<gene>
    <name evidence="2" type="ORF">ACFPP6_33925</name>
</gene>
<dbReference type="Gene3D" id="3.40.1580.10">
    <property type="entry name" value="SMI1/KNR4-like"/>
    <property type="match status" value="1"/>
</dbReference>